<dbReference type="CDD" id="cd00037">
    <property type="entry name" value="CLECT"/>
    <property type="match status" value="1"/>
</dbReference>
<comment type="caution">
    <text evidence="1">The sequence shown here is derived from an EMBL/GenBank/DDBJ whole genome shotgun (WGS) entry which is preliminary data.</text>
</comment>
<gene>
    <name evidence="1" type="ORF">MNOR_LOCUS37769</name>
</gene>
<organism evidence="1 2">
    <name type="scientific">Meganyctiphanes norvegica</name>
    <name type="common">Northern krill</name>
    <name type="synonym">Thysanopoda norvegica</name>
    <dbReference type="NCBI Taxonomy" id="48144"/>
    <lineage>
        <taxon>Eukaryota</taxon>
        <taxon>Metazoa</taxon>
        <taxon>Ecdysozoa</taxon>
        <taxon>Arthropoda</taxon>
        <taxon>Crustacea</taxon>
        <taxon>Multicrustacea</taxon>
        <taxon>Malacostraca</taxon>
        <taxon>Eumalacostraca</taxon>
        <taxon>Eucarida</taxon>
        <taxon>Euphausiacea</taxon>
        <taxon>Euphausiidae</taxon>
        <taxon>Meganyctiphanes</taxon>
    </lineage>
</organism>
<dbReference type="InterPro" id="IPR016187">
    <property type="entry name" value="CTDL_fold"/>
</dbReference>
<dbReference type="InterPro" id="IPR016186">
    <property type="entry name" value="C-type_lectin-like/link_sf"/>
</dbReference>
<evidence type="ECO:0000313" key="2">
    <source>
        <dbReference type="Proteomes" id="UP001497623"/>
    </source>
</evidence>
<proteinExistence type="predicted"/>
<accession>A0AAV2SLW0</accession>
<dbReference type="Proteomes" id="UP001497623">
    <property type="component" value="Unassembled WGS sequence"/>
</dbReference>
<feature type="non-terminal residue" evidence="1">
    <location>
        <position position="192"/>
    </location>
</feature>
<sequence length="192" mass="21290">MTNFKFSTEKGFALPAQTLPLVGVCVEMALRSFVPAKPVKTLTKPREAYSFEDQKKTEPGVTFIDFGGEYFYLHRIRVNWTKAREICENENQVLAEPQDIIGLKQYIIDNGMAGHAYLLGGRGNNVSMAWASSGAEVYPETPAAWGSLYLDRVYTSDICLKLWTTANAGPLGPTRCSGRDYFICECGQASPK</sequence>
<dbReference type="EMBL" id="CAXKWB010079244">
    <property type="protein sequence ID" value="CAL4203331.1"/>
    <property type="molecule type" value="Genomic_DNA"/>
</dbReference>
<dbReference type="AlphaFoldDB" id="A0AAV2SLW0"/>
<reference evidence="1 2" key="1">
    <citation type="submission" date="2024-05" db="EMBL/GenBank/DDBJ databases">
        <authorList>
            <person name="Wallberg A."/>
        </authorList>
    </citation>
    <scope>NUCLEOTIDE SEQUENCE [LARGE SCALE GENOMIC DNA]</scope>
</reference>
<dbReference type="SUPFAM" id="SSF56436">
    <property type="entry name" value="C-type lectin-like"/>
    <property type="match status" value="1"/>
</dbReference>
<keyword evidence="2" id="KW-1185">Reference proteome</keyword>
<dbReference type="Gene3D" id="3.10.100.10">
    <property type="entry name" value="Mannose-Binding Protein A, subunit A"/>
    <property type="match status" value="1"/>
</dbReference>
<protein>
    <recommendedName>
        <fullName evidence="3">C-type lectin domain-containing protein</fullName>
    </recommendedName>
</protein>
<name>A0AAV2SLW0_MEGNR</name>
<evidence type="ECO:0000313" key="1">
    <source>
        <dbReference type="EMBL" id="CAL4203331.1"/>
    </source>
</evidence>
<evidence type="ECO:0008006" key="3">
    <source>
        <dbReference type="Google" id="ProtNLM"/>
    </source>
</evidence>